<organism evidence="1 2">
    <name type="scientific">Parasponia andersonii</name>
    <name type="common">Sponia andersonii</name>
    <dbReference type="NCBI Taxonomy" id="3476"/>
    <lineage>
        <taxon>Eukaryota</taxon>
        <taxon>Viridiplantae</taxon>
        <taxon>Streptophyta</taxon>
        <taxon>Embryophyta</taxon>
        <taxon>Tracheophyta</taxon>
        <taxon>Spermatophyta</taxon>
        <taxon>Magnoliopsida</taxon>
        <taxon>eudicotyledons</taxon>
        <taxon>Gunneridae</taxon>
        <taxon>Pentapetalae</taxon>
        <taxon>rosids</taxon>
        <taxon>fabids</taxon>
        <taxon>Rosales</taxon>
        <taxon>Cannabaceae</taxon>
        <taxon>Parasponia</taxon>
    </lineage>
</organism>
<proteinExistence type="predicted"/>
<reference evidence="2" key="1">
    <citation type="submission" date="2016-06" db="EMBL/GenBank/DDBJ databases">
        <title>Parallel loss of symbiosis genes in relatives of nitrogen-fixing non-legume Parasponia.</title>
        <authorList>
            <person name="Van Velzen R."/>
            <person name="Holmer R."/>
            <person name="Bu F."/>
            <person name="Rutten L."/>
            <person name="Van Zeijl A."/>
            <person name="Liu W."/>
            <person name="Santuari L."/>
            <person name="Cao Q."/>
            <person name="Sharma T."/>
            <person name="Shen D."/>
            <person name="Roswanjaya Y."/>
            <person name="Wardhani T."/>
            <person name="Kalhor M.S."/>
            <person name="Jansen J."/>
            <person name="Van den Hoogen J."/>
            <person name="Gungor B."/>
            <person name="Hartog M."/>
            <person name="Hontelez J."/>
            <person name="Verver J."/>
            <person name="Yang W.-C."/>
            <person name="Schijlen E."/>
            <person name="Repin R."/>
            <person name="Schilthuizen M."/>
            <person name="Schranz E."/>
            <person name="Heidstra R."/>
            <person name="Miyata K."/>
            <person name="Fedorova E."/>
            <person name="Kohlen W."/>
            <person name="Bisseling T."/>
            <person name="Smit S."/>
            <person name="Geurts R."/>
        </authorList>
    </citation>
    <scope>NUCLEOTIDE SEQUENCE [LARGE SCALE GENOMIC DNA]</scope>
    <source>
        <strain evidence="2">cv. WU1-14</strain>
    </source>
</reference>
<keyword evidence="2" id="KW-1185">Reference proteome</keyword>
<evidence type="ECO:0000313" key="1">
    <source>
        <dbReference type="EMBL" id="PON72060.1"/>
    </source>
</evidence>
<accession>A0A2P5DFM3</accession>
<protein>
    <submittedName>
        <fullName evidence="1">Uncharacterized protein</fullName>
    </submittedName>
</protein>
<dbReference type="OrthoDB" id="10281359at2759"/>
<sequence length="76" mass="8850">MVFSVERTCFAFDNFLTFNLENGILFVYSLKPDKRHGTLFNEVDEIFQSWKKYSGYVFSQDQEFAAGYVQKDVVGS</sequence>
<dbReference type="EMBL" id="JXTB01000041">
    <property type="protein sequence ID" value="PON72060.1"/>
    <property type="molecule type" value="Genomic_DNA"/>
</dbReference>
<evidence type="ECO:0000313" key="2">
    <source>
        <dbReference type="Proteomes" id="UP000237105"/>
    </source>
</evidence>
<dbReference type="Proteomes" id="UP000237105">
    <property type="component" value="Unassembled WGS sequence"/>
</dbReference>
<name>A0A2P5DFM3_PARAD</name>
<dbReference type="AlphaFoldDB" id="A0A2P5DFM3"/>
<comment type="caution">
    <text evidence="1">The sequence shown here is derived from an EMBL/GenBank/DDBJ whole genome shotgun (WGS) entry which is preliminary data.</text>
</comment>
<gene>
    <name evidence="1" type="ORF">PanWU01x14_069020</name>
</gene>